<feature type="coiled-coil region" evidence="1">
    <location>
        <begin position="297"/>
        <end position="331"/>
    </location>
</feature>
<dbReference type="EMBL" id="FOGG01000042">
    <property type="protein sequence ID" value="SES20045.1"/>
    <property type="molecule type" value="Genomic_DNA"/>
</dbReference>
<dbReference type="AlphaFoldDB" id="A0A1H9VED8"/>
<dbReference type="RefSeq" id="WP_090888640.1">
    <property type="nucleotide sequence ID" value="NZ_FOGG01000042.1"/>
</dbReference>
<evidence type="ECO:0000256" key="2">
    <source>
        <dbReference type="SAM" id="SignalP"/>
    </source>
</evidence>
<feature type="chain" id="PRO_5011749597" description="Chaperone of endosialidase" evidence="2">
    <location>
        <begin position="20"/>
        <end position="334"/>
    </location>
</feature>
<dbReference type="STRING" id="390241.SAMN04488023_1425"/>
<feature type="signal peptide" evidence="2">
    <location>
        <begin position="1"/>
        <end position="19"/>
    </location>
</feature>
<keyword evidence="2" id="KW-0732">Signal</keyword>
<evidence type="ECO:0008006" key="5">
    <source>
        <dbReference type="Google" id="ProtNLM"/>
    </source>
</evidence>
<gene>
    <name evidence="3" type="ORF">SAMN04488023_1425</name>
</gene>
<protein>
    <recommendedName>
        <fullName evidence="5">Chaperone of endosialidase</fullName>
    </recommendedName>
</protein>
<evidence type="ECO:0000256" key="1">
    <source>
        <dbReference type="SAM" id="Coils"/>
    </source>
</evidence>
<dbReference type="Proteomes" id="UP000199572">
    <property type="component" value="Unassembled WGS sequence"/>
</dbReference>
<sequence>MKKILTLLVLAASCGIVSAQNKLESTGNVGIGTLTPTAKLSFNNLNDGSNGADGITWYDNNPLIYGIYRTPGAWVAPGYQQLKMSWDTGIVLDPGTLYQNSYVDIQGNGLRVTSGNVGIGTANPNSTLDVTGVFHVVSPALSQYTGGQGTYIGWNKSGGGGEVNFVNSIGGGNISGFAFDDTSDGVTFNRLMTIHGNGNVGIGIAAPQEKLAVNGHIRAREIKVEATNWPDYVFRPEYQLPTLSQIEQQINVNGHLPDMPSAKEVEKNGVALGDMNKLLLKKVEELTLHLIVKEKVINQTGKQLKAQGDKIDRLEKAHAALLDKMDLLIKLQTK</sequence>
<reference evidence="3 4" key="1">
    <citation type="submission" date="2016-10" db="EMBL/GenBank/DDBJ databases">
        <authorList>
            <person name="de Groot N.N."/>
        </authorList>
    </citation>
    <scope>NUCLEOTIDE SEQUENCE [LARGE SCALE GENOMIC DNA]</scope>
    <source>
        <strain evidence="3 4">DSM 18610</strain>
    </source>
</reference>
<keyword evidence="4" id="KW-1185">Reference proteome</keyword>
<evidence type="ECO:0000313" key="3">
    <source>
        <dbReference type="EMBL" id="SES20045.1"/>
    </source>
</evidence>
<dbReference type="OrthoDB" id="1357586at2"/>
<proteinExistence type="predicted"/>
<name>A0A1H9VED8_9SPHI</name>
<evidence type="ECO:0000313" key="4">
    <source>
        <dbReference type="Proteomes" id="UP000199572"/>
    </source>
</evidence>
<organism evidence="3 4">
    <name type="scientific">Pedobacter rhizosphaerae</name>
    <dbReference type="NCBI Taxonomy" id="390241"/>
    <lineage>
        <taxon>Bacteria</taxon>
        <taxon>Pseudomonadati</taxon>
        <taxon>Bacteroidota</taxon>
        <taxon>Sphingobacteriia</taxon>
        <taxon>Sphingobacteriales</taxon>
        <taxon>Sphingobacteriaceae</taxon>
        <taxon>Pedobacter</taxon>
    </lineage>
</organism>
<accession>A0A1H9VED8</accession>
<keyword evidence="1" id="KW-0175">Coiled coil</keyword>